<proteinExistence type="predicted"/>
<evidence type="ECO:0000256" key="1">
    <source>
        <dbReference type="SAM" id="Phobius"/>
    </source>
</evidence>
<accession>A0ABM7PIL5</accession>
<organism evidence="2 3">
    <name type="scientific">Desulfoluna limicola</name>
    <dbReference type="NCBI Taxonomy" id="2810562"/>
    <lineage>
        <taxon>Bacteria</taxon>
        <taxon>Pseudomonadati</taxon>
        <taxon>Thermodesulfobacteriota</taxon>
        <taxon>Desulfobacteria</taxon>
        <taxon>Desulfobacterales</taxon>
        <taxon>Desulfolunaceae</taxon>
        <taxon>Desulfoluna</taxon>
    </lineage>
</organism>
<keyword evidence="1" id="KW-0812">Transmembrane</keyword>
<protein>
    <submittedName>
        <fullName evidence="2">Uncharacterized protein</fullName>
    </submittedName>
</protein>
<feature type="transmembrane region" description="Helical" evidence="1">
    <location>
        <begin position="40"/>
        <end position="59"/>
    </location>
</feature>
<dbReference type="RefSeq" id="WP_236888337.1">
    <property type="nucleotide sequence ID" value="NZ_AP024488.1"/>
</dbReference>
<evidence type="ECO:0000313" key="3">
    <source>
        <dbReference type="Proteomes" id="UP001320148"/>
    </source>
</evidence>
<feature type="transmembrane region" description="Helical" evidence="1">
    <location>
        <begin position="133"/>
        <end position="158"/>
    </location>
</feature>
<feature type="transmembrane region" description="Helical" evidence="1">
    <location>
        <begin position="91"/>
        <end position="112"/>
    </location>
</feature>
<name>A0ABM7PIL5_9BACT</name>
<keyword evidence="3" id="KW-1185">Reference proteome</keyword>
<reference evidence="2 3" key="1">
    <citation type="submission" date="2021-02" db="EMBL/GenBank/DDBJ databases">
        <title>Complete genome of Desulfoluna sp. strain ASN36.</title>
        <authorList>
            <person name="Takahashi A."/>
            <person name="Kojima H."/>
            <person name="Fukui M."/>
        </authorList>
    </citation>
    <scope>NUCLEOTIDE SEQUENCE [LARGE SCALE GENOMIC DNA]</scope>
    <source>
        <strain evidence="2 3">ASN36</strain>
    </source>
</reference>
<gene>
    <name evidence="2" type="ORF">DSLASN_25410</name>
</gene>
<evidence type="ECO:0000313" key="2">
    <source>
        <dbReference type="EMBL" id="BCS96909.1"/>
    </source>
</evidence>
<dbReference type="EMBL" id="AP024488">
    <property type="protein sequence ID" value="BCS96909.1"/>
    <property type="molecule type" value="Genomic_DNA"/>
</dbReference>
<keyword evidence="1" id="KW-0472">Membrane</keyword>
<dbReference type="Proteomes" id="UP001320148">
    <property type="component" value="Chromosome"/>
</dbReference>
<keyword evidence="1" id="KW-1133">Transmembrane helix</keyword>
<sequence length="413" mass="46021">MRHFANLFLILFLADGALSTLDELLAAVSGMHLLSQVRNLAAFPVLFLAVPFFICMGIDRRIPKKIFLPMVLYALWAPMMFWPMPMFIPEAGFGFLMSLGQLGIGVAGLLAVRKKSDHDFLITPSMFSGPWFSLKNTLGFVAVSALLVPLTLTVIGFWSVATLVEVKTAGFMKIRPSGLYMNEKIYSKGGKTLRLLPMIHIGRTDYYNDVGGSMANGKTIILAEGVSDREGLLKAKLSYDRIGELLGLASQEHMELDGTYVTSDFKAMGDALEVNGHKPHIVSADLDLSEFSPITIEFLRVLTTAFFSDQPLTDGYAQYSAWVELQGDDLKVLDTITHDIFTQRNEAVFAMLNKALPHYDTLIVPWGALHMAEIEKEAQRLGFFMLGEKERLSVDFGEALEHLRKVQGREDRR</sequence>
<feature type="transmembrane region" description="Helical" evidence="1">
    <location>
        <begin position="66"/>
        <end position="85"/>
    </location>
</feature>